<evidence type="ECO:0000256" key="1">
    <source>
        <dbReference type="SAM" id="SignalP"/>
    </source>
</evidence>
<dbReference type="Proteomes" id="UP000830116">
    <property type="component" value="Chromosome"/>
</dbReference>
<feature type="signal peptide" evidence="1">
    <location>
        <begin position="1"/>
        <end position="22"/>
    </location>
</feature>
<keyword evidence="3" id="KW-1185">Reference proteome</keyword>
<sequence length="135" mass="14590">MKIFIIFIAVLCLSLISLVASASTLTSLVTNSQGEQLVADAYRRTLYVFDADLNQTVPACNGDCAEVWPPYLLTDQDAASLSGPLGKIIRMNGRQQLTYEGRPVYTYAYDRSVGDDLGNAVGGVWHSIVVGDIGK</sequence>
<gene>
    <name evidence="2" type="ORF">MNR06_12910</name>
</gene>
<dbReference type="InterPro" id="IPR005297">
    <property type="entry name" value="Lipoprotein_repeat"/>
</dbReference>
<keyword evidence="1" id="KW-0732">Signal</keyword>
<organism evidence="2 3">
    <name type="scientific">Bdellovibrio reynosensis</name>
    <dbReference type="NCBI Taxonomy" id="2835041"/>
    <lineage>
        <taxon>Bacteria</taxon>
        <taxon>Pseudomonadati</taxon>
        <taxon>Bdellovibrionota</taxon>
        <taxon>Bdellovibrionia</taxon>
        <taxon>Bdellovibrionales</taxon>
        <taxon>Pseudobdellovibrionaceae</taxon>
        <taxon>Bdellovibrio</taxon>
    </lineage>
</organism>
<reference evidence="2" key="1">
    <citation type="submission" date="2022-03" db="EMBL/GenBank/DDBJ databases">
        <title>Genome Identification and Characterization of new species Bdellovibrio reynosense LBG001 sp. nov. from a Mexico soil sample.</title>
        <authorList>
            <person name="Camilli A."/>
            <person name="Ajao Y."/>
            <person name="Guo X."/>
        </authorList>
    </citation>
    <scope>NUCLEOTIDE SEQUENCE</scope>
    <source>
        <strain evidence="2">LBG001</strain>
    </source>
</reference>
<name>A0ABY4CAR3_9BACT</name>
<dbReference type="EMBL" id="CP093442">
    <property type="protein sequence ID" value="UOF00598.1"/>
    <property type="molecule type" value="Genomic_DNA"/>
</dbReference>
<dbReference type="PANTHER" id="PTHR39335:SF1">
    <property type="entry name" value="BLL4220 PROTEIN"/>
    <property type="match status" value="1"/>
</dbReference>
<feature type="chain" id="PRO_5045110297" description="Lipoprotein" evidence="1">
    <location>
        <begin position="23"/>
        <end position="135"/>
    </location>
</feature>
<dbReference type="RefSeq" id="WP_243536710.1">
    <property type="nucleotide sequence ID" value="NZ_CP093442.1"/>
</dbReference>
<accession>A0ABY4CAR3</accession>
<protein>
    <recommendedName>
        <fullName evidence="4">Lipoprotein</fullName>
    </recommendedName>
</protein>
<evidence type="ECO:0008006" key="4">
    <source>
        <dbReference type="Google" id="ProtNLM"/>
    </source>
</evidence>
<evidence type="ECO:0000313" key="2">
    <source>
        <dbReference type="EMBL" id="UOF00598.1"/>
    </source>
</evidence>
<evidence type="ECO:0000313" key="3">
    <source>
        <dbReference type="Proteomes" id="UP000830116"/>
    </source>
</evidence>
<proteinExistence type="predicted"/>
<dbReference type="PANTHER" id="PTHR39335">
    <property type="entry name" value="BLL4220 PROTEIN"/>
    <property type="match status" value="1"/>
</dbReference>
<dbReference type="Pfam" id="PF03640">
    <property type="entry name" value="Lipoprotein_15"/>
    <property type="match status" value="2"/>
</dbReference>